<evidence type="ECO:0000259" key="1">
    <source>
        <dbReference type="Pfam" id="PF06985"/>
    </source>
</evidence>
<sequence>MSNLQRPNSLDDLAIATQLAPMVRHAIALTSSVGQRYLWVDTLCIDHSRIADSTAQLQNMGAIYANASLTIVALDRDAEDGFPGLRDISREKDQDDEGPIQFGDEQFILDKLNYFGLTSWSMYHERAWTFQEFNMSPRRLIFSKDSLHWICQCSVWEEHLHHGIEAGKYLNPRVGEIMRGMPNIRSLSNLIGYYNEMKLSYDEDCLPGITGLLAVFSRCFSGGFFCGIPEMFLETSLSWRPTWYHTDLRRRIHSDRFDTSRLHPCLLPSWSWIGWEGLVDIGSLEAGPANPKTWKIKDTIPITTWYACSSPKTGQKRKIKPIWYENRELYKDFERPLPPGWTRNVIRKVTNPGYGDGQDGDVLLYPDGCDEYTFRHRNMTENRDEHEWHWPFPVPDIDESTQPYMPEQTPYLCCDTRRAFVFAFQAGDDNDITGYKSGQYNKVELYNKKKVVIGSLHLHNKQQLEHFPPSESDWARAKEVELVPISRARGYKQTFDDSLGCYTAPFTSWEVYSVLWVEWIDGVAHRLACGEVPKAAWEELALEDVSLILG</sequence>
<evidence type="ECO:0000313" key="2">
    <source>
        <dbReference type="EMBL" id="ELA25459.1"/>
    </source>
</evidence>
<reference evidence="2" key="1">
    <citation type="submission" date="2012-08" db="EMBL/GenBank/DDBJ databases">
        <title>Genome analysis of Colletotrichum orbiculare and Colletotrichum fructicola.</title>
        <authorList>
            <person name="Gan P.H.P."/>
            <person name="Ikeda K."/>
            <person name="Irieda H."/>
            <person name="Narusaka M."/>
            <person name="O'Connell R.J."/>
            <person name="Narusaka Y."/>
            <person name="Takano Y."/>
            <person name="Kubo Y."/>
            <person name="Shirasu K."/>
        </authorList>
    </citation>
    <scope>NUCLEOTIDE SEQUENCE</scope>
    <source>
        <strain evidence="2">Nara gc5</strain>
    </source>
</reference>
<dbReference type="Pfam" id="PF06985">
    <property type="entry name" value="HET"/>
    <property type="match status" value="1"/>
</dbReference>
<dbReference type="AlphaFoldDB" id="L2FGD7"/>
<dbReference type="InParanoid" id="L2FGD7"/>
<dbReference type="HOGENOM" id="CLU_003953_2_2_1"/>
<dbReference type="PANTHER" id="PTHR33112:SF16">
    <property type="entry name" value="HETEROKARYON INCOMPATIBILITY DOMAIN-CONTAINING PROTEIN"/>
    <property type="match status" value="1"/>
</dbReference>
<keyword evidence="4" id="KW-1185">Reference proteome</keyword>
<gene>
    <name evidence="2" type="ORF">CGGC5_13359</name>
    <name evidence="3" type="ORF">CGGC5_v008195</name>
</gene>
<evidence type="ECO:0000313" key="3">
    <source>
        <dbReference type="EMBL" id="KAF4484686.1"/>
    </source>
</evidence>
<accession>L2FGD7</accession>
<dbReference type="Proteomes" id="UP000011096">
    <property type="component" value="Unassembled WGS sequence"/>
</dbReference>
<dbReference type="PANTHER" id="PTHR33112">
    <property type="entry name" value="DOMAIN PROTEIN, PUTATIVE-RELATED"/>
    <property type="match status" value="1"/>
</dbReference>
<dbReference type="EMBL" id="ANPB02000004">
    <property type="protein sequence ID" value="KAF4484686.1"/>
    <property type="molecule type" value="Genomic_DNA"/>
</dbReference>
<name>L2FGD7_COLFN</name>
<organism evidence="2">
    <name type="scientific">Colletotrichum fructicola (strain Nara gc5)</name>
    <name type="common">Anthracnose fungus</name>
    <name type="synonym">Colletotrichum gloeosporioides (strain Nara gc5)</name>
    <dbReference type="NCBI Taxonomy" id="1213859"/>
    <lineage>
        <taxon>Eukaryota</taxon>
        <taxon>Fungi</taxon>
        <taxon>Dikarya</taxon>
        <taxon>Ascomycota</taxon>
        <taxon>Pezizomycotina</taxon>
        <taxon>Sordariomycetes</taxon>
        <taxon>Hypocreomycetidae</taxon>
        <taxon>Glomerellales</taxon>
        <taxon>Glomerellaceae</taxon>
        <taxon>Colletotrichum</taxon>
        <taxon>Colletotrichum gloeosporioides species complex</taxon>
    </lineage>
</organism>
<dbReference type="OrthoDB" id="4804543at2759"/>
<feature type="domain" description="Heterokaryon incompatibility" evidence="1">
    <location>
        <begin position="16"/>
        <end position="132"/>
    </location>
</feature>
<reference evidence="3 4" key="3">
    <citation type="submission" date="2020-04" db="EMBL/GenBank/DDBJ databases">
        <title>Genome sequencing and assembly of multiple isolates from the Colletotrichum gloeosporioides species complex.</title>
        <authorList>
            <person name="Gan P."/>
            <person name="Shirasu K."/>
        </authorList>
    </citation>
    <scope>NUCLEOTIDE SEQUENCE [LARGE SCALE GENOMIC DNA]</scope>
    <source>
        <strain evidence="3 4">Nara gc5</strain>
    </source>
</reference>
<proteinExistence type="predicted"/>
<dbReference type="InterPro" id="IPR010730">
    <property type="entry name" value="HET"/>
</dbReference>
<protein>
    <submittedName>
        <fullName evidence="2">Heterokaryon incompatibility protein</fullName>
    </submittedName>
</protein>
<dbReference type="EMBL" id="KB021142">
    <property type="protein sequence ID" value="ELA25459.1"/>
    <property type="molecule type" value="Genomic_DNA"/>
</dbReference>
<evidence type="ECO:0000313" key="4">
    <source>
        <dbReference type="Proteomes" id="UP000011096"/>
    </source>
</evidence>
<reference evidence="3 4" key="2">
    <citation type="submission" date="2012-08" db="EMBL/GenBank/DDBJ databases">
        <authorList>
            <person name="Gan P.H.P."/>
            <person name="Ikeda K."/>
            <person name="Irieda H."/>
            <person name="Narusaka M."/>
            <person name="O'Connell R.J."/>
            <person name="Narusaka Y."/>
            <person name="Takano Y."/>
            <person name="Kubo Y."/>
            <person name="Shirasu K."/>
        </authorList>
    </citation>
    <scope>NUCLEOTIDE SEQUENCE [LARGE SCALE GENOMIC DNA]</scope>
    <source>
        <strain evidence="3 4">Nara gc5</strain>
    </source>
</reference>